<feature type="region of interest" description="Disordered" evidence="1">
    <location>
        <begin position="412"/>
        <end position="440"/>
    </location>
</feature>
<keyword evidence="3" id="KW-1185">Reference proteome</keyword>
<dbReference type="GeneID" id="92359479"/>
<evidence type="ECO:0000256" key="1">
    <source>
        <dbReference type="SAM" id="MobiDB-lite"/>
    </source>
</evidence>
<dbReference type="RefSeq" id="XP_067061482.1">
    <property type="nucleotide sequence ID" value="XM_067205545.1"/>
</dbReference>
<sequence length="440" mass="46043">MPGDRFSESLAPGVDSAAAATEPLPATKASTLDRYSAKQPRHVAFLLEKDLKETDTEEAPRAARVGRRGGACTWPKEEPRPWNGRAEADALRQRALQCGEDFVRVASGLGYEVVAHTPTAFLKHGVKEKTAAAVADAKTEKQVDTGCKTTSSATACPSPGTAPLSPPSAEVTGVGIATSLLSSGPSIIPREGELDSGSSRSSSTGIEEEVGMVPLIGPLLQGSEPVQRRLSADMPLHAFETQAQRMIGAHAGRYSYPAAIASSLSLPGGMPGSAADGSGGRMSPHRPTLTDFGEEHRTSDGARHSAPTTFSSARVMQPTTTTSRPSPSHGSPPPHPALTPRTVFAARNHPVTASLMVPGQQSNAVAFRLSILDATSSRAASNANISVSTEHLNGHEFANAAGLQNTSNRFFTPSTDALNTPAVRMTDDDDWPRVPGPLIQ</sequence>
<feature type="compositionally biased region" description="Basic and acidic residues" evidence="1">
    <location>
        <begin position="293"/>
        <end position="303"/>
    </location>
</feature>
<accession>A0A836KEP3</accession>
<dbReference type="EMBL" id="JAFHLR010000029">
    <property type="protein sequence ID" value="KAG5473479.1"/>
    <property type="molecule type" value="Genomic_DNA"/>
</dbReference>
<protein>
    <submittedName>
        <fullName evidence="2">Uncharacterized protein</fullName>
    </submittedName>
</protein>
<reference evidence="3" key="2">
    <citation type="journal article" date="2021" name="Sci. Data">
        <title>Chromosome-scale genome sequencing, assembly and annotation of six genomes from subfamily Leishmaniinae.</title>
        <authorList>
            <person name="Almutairi H."/>
            <person name="Urbaniak M.D."/>
            <person name="Bates M.D."/>
            <person name="Jariyapan N."/>
            <person name="Kwakye-Nuako G."/>
            <person name="Thomaz Soccol V."/>
            <person name="Al-Salem W.S."/>
            <person name="Dillon R.J."/>
            <person name="Bates P.A."/>
            <person name="Gatherer D."/>
        </authorList>
    </citation>
    <scope>NUCLEOTIDE SEQUENCE [LARGE SCALE GENOMIC DNA]</scope>
</reference>
<dbReference type="Proteomes" id="UP000674143">
    <property type="component" value="Unassembled WGS sequence"/>
</dbReference>
<proteinExistence type="predicted"/>
<organism evidence="2 3">
    <name type="scientific">Leishmania orientalis</name>
    <dbReference type="NCBI Taxonomy" id="2249476"/>
    <lineage>
        <taxon>Eukaryota</taxon>
        <taxon>Discoba</taxon>
        <taxon>Euglenozoa</taxon>
        <taxon>Kinetoplastea</taxon>
        <taxon>Metakinetoplastina</taxon>
        <taxon>Trypanosomatida</taxon>
        <taxon>Trypanosomatidae</taxon>
        <taxon>Leishmaniinae</taxon>
        <taxon>Leishmania</taxon>
    </lineage>
</organism>
<reference evidence="3" key="1">
    <citation type="journal article" date="2021" name="Microbiol. Resour. Announc.">
        <title>LGAAP: Leishmaniinae Genome Assembly and Annotation Pipeline.</title>
        <authorList>
            <person name="Almutairi H."/>
            <person name="Urbaniak M.D."/>
            <person name="Bates M.D."/>
            <person name="Jariyapan N."/>
            <person name="Kwakye-Nuako G."/>
            <person name="Thomaz-Soccol V."/>
            <person name="Al-Salem W.S."/>
            <person name="Dillon R.J."/>
            <person name="Bates P.A."/>
            <person name="Gatherer D."/>
        </authorList>
    </citation>
    <scope>NUCLEOTIDE SEQUENCE [LARGE SCALE GENOMIC DNA]</scope>
</reference>
<feature type="region of interest" description="Disordered" evidence="1">
    <location>
        <begin position="148"/>
        <end position="170"/>
    </location>
</feature>
<evidence type="ECO:0000313" key="2">
    <source>
        <dbReference type="EMBL" id="KAG5473479.1"/>
    </source>
</evidence>
<feature type="region of interest" description="Disordered" evidence="1">
    <location>
        <begin position="55"/>
        <end position="81"/>
    </location>
</feature>
<dbReference type="KEGG" id="loi:92359479"/>
<feature type="region of interest" description="Disordered" evidence="1">
    <location>
        <begin position="182"/>
        <end position="206"/>
    </location>
</feature>
<feature type="compositionally biased region" description="Low complexity" evidence="1">
    <location>
        <begin position="318"/>
        <end position="329"/>
    </location>
</feature>
<comment type="caution">
    <text evidence="2">The sequence shown here is derived from an EMBL/GenBank/DDBJ whole genome shotgun (WGS) entry which is preliminary data.</text>
</comment>
<evidence type="ECO:0000313" key="3">
    <source>
        <dbReference type="Proteomes" id="UP000674143"/>
    </source>
</evidence>
<dbReference type="AlphaFoldDB" id="A0A836KEP3"/>
<feature type="region of interest" description="Disordered" evidence="1">
    <location>
        <begin position="270"/>
        <end position="340"/>
    </location>
</feature>
<name>A0A836KEP3_9TRYP</name>
<gene>
    <name evidence="2" type="ORF">LSCM4_03547</name>
</gene>
<feature type="compositionally biased region" description="Low complexity" evidence="1">
    <location>
        <begin position="195"/>
        <end position="205"/>
    </location>
</feature>
<feature type="region of interest" description="Disordered" evidence="1">
    <location>
        <begin position="1"/>
        <end position="36"/>
    </location>
</feature>